<proteinExistence type="predicted"/>
<reference evidence="1 2" key="1">
    <citation type="journal article" date="2019" name="Sci. Rep.">
        <title>Orb-weaving spider Araneus ventricosus genome elucidates the spidroin gene catalogue.</title>
        <authorList>
            <person name="Kono N."/>
            <person name="Nakamura H."/>
            <person name="Ohtoshi R."/>
            <person name="Moran D.A.P."/>
            <person name="Shinohara A."/>
            <person name="Yoshida Y."/>
            <person name="Fujiwara M."/>
            <person name="Mori M."/>
            <person name="Tomita M."/>
            <person name="Arakawa K."/>
        </authorList>
    </citation>
    <scope>NUCLEOTIDE SEQUENCE [LARGE SCALE GENOMIC DNA]</scope>
</reference>
<dbReference type="EMBL" id="BGPR01011855">
    <property type="protein sequence ID" value="GBN53296.1"/>
    <property type="molecule type" value="Genomic_DNA"/>
</dbReference>
<comment type="caution">
    <text evidence="1">The sequence shown here is derived from an EMBL/GenBank/DDBJ whole genome shotgun (WGS) entry which is preliminary data.</text>
</comment>
<keyword evidence="2" id="KW-1185">Reference proteome</keyword>
<dbReference type="Proteomes" id="UP000499080">
    <property type="component" value="Unassembled WGS sequence"/>
</dbReference>
<protein>
    <submittedName>
        <fullName evidence="1">Uncharacterized protein</fullName>
    </submittedName>
</protein>
<name>A0A4Y2PT48_ARAVE</name>
<organism evidence="1 2">
    <name type="scientific">Araneus ventricosus</name>
    <name type="common">Orbweaver spider</name>
    <name type="synonym">Epeira ventricosa</name>
    <dbReference type="NCBI Taxonomy" id="182803"/>
    <lineage>
        <taxon>Eukaryota</taxon>
        <taxon>Metazoa</taxon>
        <taxon>Ecdysozoa</taxon>
        <taxon>Arthropoda</taxon>
        <taxon>Chelicerata</taxon>
        <taxon>Arachnida</taxon>
        <taxon>Araneae</taxon>
        <taxon>Araneomorphae</taxon>
        <taxon>Entelegynae</taxon>
        <taxon>Araneoidea</taxon>
        <taxon>Araneidae</taxon>
        <taxon>Araneus</taxon>
    </lineage>
</organism>
<sequence>MGKPRGARFFLRHPSAPCTQTRWIISGIGFRVWNSPAPKPKPYHASHPSLSIVFSRNIFGGVDKTQTDFTHSIPMLILKTWWCPPPCCRCAQMLQMKAVFRPYREITLRSLGNRITEQGIEAK</sequence>
<dbReference type="AlphaFoldDB" id="A0A4Y2PT48"/>
<evidence type="ECO:0000313" key="2">
    <source>
        <dbReference type="Proteomes" id="UP000499080"/>
    </source>
</evidence>
<accession>A0A4Y2PT48</accession>
<evidence type="ECO:0000313" key="1">
    <source>
        <dbReference type="EMBL" id="GBN53296.1"/>
    </source>
</evidence>
<gene>
    <name evidence="1" type="ORF">AVEN_115910_1</name>
</gene>